<name>A0A1C3ECZ3_9PLAN</name>
<organism evidence="1 2">
    <name type="scientific">Planctopirus hydrillae</name>
    <dbReference type="NCBI Taxonomy" id="1841610"/>
    <lineage>
        <taxon>Bacteria</taxon>
        <taxon>Pseudomonadati</taxon>
        <taxon>Planctomycetota</taxon>
        <taxon>Planctomycetia</taxon>
        <taxon>Planctomycetales</taxon>
        <taxon>Planctomycetaceae</taxon>
        <taxon>Planctopirus</taxon>
    </lineage>
</organism>
<dbReference type="STRING" id="1841610.A6X21_23020"/>
<sequence length="85" mass="9091">MGSTQGDPGSNIDFFRDGEATGGLWPRHLSERVPIEIPSGSISRSCGKKSSSAFGTQVVSKRPTHGIPLAECDMLKLSERIVMMG</sequence>
<evidence type="ECO:0000313" key="1">
    <source>
        <dbReference type="EMBL" id="ODA31064.1"/>
    </source>
</evidence>
<evidence type="ECO:0000313" key="2">
    <source>
        <dbReference type="Proteomes" id="UP000094828"/>
    </source>
</evidence>
<dbReference type="Proteomes" id="UP000094828">
    <property type="component" value="Unassembled WGS sequence"/>
</dbReference>
<reference evidence="1 2" key="1">
    <citation type="submission" date="2016-05" db="EMBL/GenBank/DDBJ databases">
        <title>Genomic and physiological characterization of Planctopirus sp. isolated from fresh water lake.</title>
        <authorList>
            <person name="Subhash Y."/>
            <person name="Ramana C."/>
        </authorList>
    </citation>
    <scope>NUCLEOTIDE SEQUENCE [LARGE SCALE GENOMIC DNA]</scope>
    <source>
        <strain evidence="1 2">JC280</strain>
    </source>
</reference>
<accession>A0A1C3ECZ3</accession>
<dbReference type="EMBL" id="LYDR01000093">
    <property type="protein sequence ID" value="ODA31064.1"/>
    <property type="molecule type" value="Genomic_DNA"/>
</dbReference>
<protein>
    <submittedName>
        <fullName evidence="1">Uncharacterized protein</fullName>
    </submittedName>
</protein>
<comment type="caution">
    <text evidence="1">The sequence shown here is derived from an EMBL/GenBank/DDBJ whole genome shotgun (WGS) entry which is preliminary data.</text>
</comment>
<keyword evidence="2" id="KW-1185">Reference proteome</keyword>
<proteinExistence type="predicted"/>
<gene>
    <name evidence="1" type="ORF">A6X21_23020</name>
</gene>
<dbReference type="AlphaFoldDB" id="A0A1C3ECZ3"/>